<dbReference type="Gene3D" id="3.30.450.90">
    <property type="match status" value="1"/>
</dbReference>
<evidence type="ECO:0000259" key="2">
    <source>
        <dbReference type="Pfam" id="PF00437"/>
    </source>
</evidence>
<dbReference type="CDD" id="cd01131">
    <property type="entry name" value="PilT"/>
    <property type="match status" value="1"/>
</dbReference>
<organism evidence="3 4">
    <name type="scientific">Pyramidobacter porci</name>
    <dbReference type="NCBI Taxonomy" id="2605789"/>
    <lineage>
        <taxon>Bacteria</taxon>
        <taxon>Thermotogati</taxon>
        <taxon>Synergistota</taxon>
        <taxon>Synergistia</taxon>
        <taxon>Synergistales</taxon>
        <taxon>Dethiosulfovibrionaceae</taxon>
        <taxon>Pyramidobacter</taxon>
    </lineage>
</organism>
<dbReference type="InterPro" id="IPR050921">
    <property type="entry name" value="T4SS_GSP_E_ATPase"/>
</dbReference>
<name>A0A6L5YCI0_9BACT</name>
<keyword evidence="4" id="KW-1185">Reference proteome</keyword>
<sequence length="361" mass="39070">MPGSDLWALFDEAVECGASDVHLSCGRAPLFRIDGRLEDSGRDVVGREWLLASIRRMLSAAEWNDWELNKSISAAHEFGVPAAPRRFRLSCFWSRGQPAAAVRLIAARIPTPEQCGLPAVLKELCAKGRGLLLFTGPSGSGKSTALASLVDWLNGTCHIHIVTLEDPVEFVHDCKRALLHQRQIGRDCPSFAAGLRDALRQDPDVIEIGEMRDGETISAAITAAETGHLVLATLHAPDAPQAVERIIDVFPAAQQAQIRAQTALSLAGVCAMRLVPQRAGGRCLATEMLVGTAAVRSAIRESRTAQLKTILQTSQRDGMHTMEQSLLRLVEQKRIAPEAALAGAFDGEEMKRLLGGRLMLP</sequence>
<comment type="caution">
    <text evidence="3">The sequence shown here is derived from an EMBL/GenBank/DDBJ whole genome shotgun (WGS) entry which is preliminary data.</text>
</comment>
<evidence type="ECO:0000313" key="4">
    <source>
        <dbReference type="Proteomes" id="UP000473699"/>
    </source>
</evidence>
<dbReference type="SUPFAM" id="SSF52540">
    <property type="entry name" value="P-loop containing nucleoside triphosphate hydrolases"/>
    <property type="match status" value="1"/>
</dbReference>
<gene>
    <name evidence="3" type="ORF">FYJ74_04260</name>
</gene>
<dbReference type="InterPro" id="IPR001482">
    <property type="entry name" value="T2SS/T4SS_dom"/>
</dbReference>
<dbReference type="Proteomes" id="UP000473699">
    <property type="component" value="Unassembled WGS sequence"/>
</dbReference>
<evidence type="ECO:0000313" key="3">
    <source>
        <dbReference type="EMBL" id="MST55252.1"/>
    </source>
</evidence>
<accession>A0A6L5YCI0</accession>
<dbReference type="NCBIfam" id="TIGR01420">
    <property type="entry name" value="pilT_fam"/>
    <property type="match status" value="1"/>
</dbReference>
<evidence type="ECO:0000256" key="1">
    <source>
        <dbReference type="ARBA" id="ARBA00006611"/>
    </source>
</evidence>
<dbReference type="EMBL" id="VUNH01000003">
    <property type="protein sequence ID" value="MST55252.1"/>
    <property type="molecule type" value="Genomic_DNA"/>
</dbReference>
<dbReference type="GO" id="GO:0005524">
    <property type="term" value="F:ATP binding"/>
    <property type="evidence" value="ECO:0007669"/>
    <property type="project" value="InterPro"/>
</dbReference>
<dbReference type="Gene3D" id="3.40.50.300">
    <property type="entry name" value="P-loop containing nucleotide triphosphate hydrolases"/>
    <property type="match status" value="1"/>
</dbReference>
<comment type="similarity">
    <text evidence="1">Belongs to the GSP E family.</text>
</comment>
<dbReference type="Pfam" id="PF00437">
    <property type="entry name" value="T2SSE"/>
    <property type="match status" value="1"/>
</dbReference>
<dbReference type="InterPro" id="IPR027417">
    <property type="entry name" value="P-loop_NTPase"/>
</dbReference>
<reference evidence="3 4" key="1">
    <citation type="submission" date="2019-08" db="EMBL/GenBank/DDBJ databases">
        <title>In-depth cultivation of the pig gut microbiome towards novel bacterial diversity and tailored functional studies.</title>
        <authorList>
            <person name="Wylensek D."/>
            <person name="Hitch T.C.A."/>
            <person name="Clavel T."/>
        </authorList>
    </citation>
    <scope>NUCLEOTIDE SEQUENCE [LARGE SCALE GENOMIC DNA]</scope>
    <source>
        <strain evidence="3 4">SM-530-WT-4B</strain>
    </source>
</reference>
<proteinExistence type="inferred from homology"/>
<dbReference type="GO" id="GO:0016887">
    <property type="term" value="F:ATP hydrolysis activity"/>
    <property type="evidence" value="ECO:0007669"/>
    <property type="project" value="InterPro"/>
</dbReference>
<dbReference type="InterPro" id="IPR006321">
    <property type="entry name" value="PilT/PilU"/>
</dbReference>
<dbReference type="AlphaFoldDB" id="A0A6L5YCI0"/>
<feature type="domain" description="Bacterial type II secretion system protein E" evidence="2">
    <location>
        <begin position="8"/>
        <end position="278"/>
    </location>
</feature>
<dbReference type="PANTHER" id="PTHR30486">
    <property type="entry name" value="TWITCHING MOTILITY PROTEIN PILT"/>
    <property type="match status" value="1"/>
</dbReference>
<protein>
    <submittedName>
        <fullName evidence="3">PilT/PilU family type 4a pilus ATPase</fullName>
    </submittedName>
</protein>
<dbReference type="RefSeq" id="WP_154528349.1">
    <property type="nucleotide sequence ID" value="NZ_JAXDZJ010000206.1"/>
</dbReference>